<dbReference type="InterPro" id="IPR011527">
    <property type="entry name" value="ABC1_TM_dom"/>
</dbReference>
<feature type="domain" description="ABC transporter" evidence="12">
    <location>
        <begin position="1342"/>
        <end position="1578"/>
    </location>
</feature>
<evidence type="ECO:0000256" key="4">
    <source>
        <dbReference type="ARBA" id="ARBA00022692"/>
    </source>
</evidence>
<feature type="transmembrane region" description="Helical" evidence="11">
    <location>
        <begin position="228"/>
        <end position="246"/>
    </location>
</feature>
<dbReference type="SMART" id="SM00382">
    <property type="entry name" value="AAA"/>
    <property type="match status" value="2"/>
</dbReference>
<dbReference type="PANTHER" id="PTHR24223">
    <property type="entry name" value="ATP-BINDING CASSETTE SUB-FAMILY C"/>
    <property type="match status" value="1"/>
</dbReference>
<dbReference type="GO" id="GO:0005886">
    <property type="term" value="C:plasma membrane"/>
    <property type="evidence" value="ECO:0007669"/>
    <property type="project" value="UniProtKB-SubCell"/>
</dbReference>
<dbReference type="EMBL" id="LWDG02000232">
    <property type="protein sequence ID" value="KAE8267385.1"/>
    <property type="molecule type" value="Genomic_DNA"/>
</dbReference>
<feature type="domain" description="ABC transmembrane type-1" evidence="13">
    <location>
        <begin position="1027"/>
        <end position="1293"/>
    </location>
</feature>
<feature type="transmembrane region" description="Helical" evidence="11">
    <location>
        <begin position="1144"/>
        <end position="1169"/>
    </location>
</feature>
<protein>
    <submittedName>
        <fullName evidence="14">Uncharacterized protein</fullName>
    </submittedName>
</protein>
<dbReference type="GO" id="GO:0016887">
    <property type="term" value="F:ATP hydrolysis activity"/>
    <property type="evidence" value="ECO:0007669"/>
    <property type="project" value="InterPro"/>
</dbReference>
<dbReference type="GO" id="GO:0005524">
    <property type="term" value="F:ATP binding"/>
    <property type="evidence" value="ECO:0007669"/>
    <property type="project" value="UniProtKB-KW"/>
</dbReference>
<dbReference type="Proteomes" id="UP000078113">
    <property type="component" value="Unassembled WGS sequence"/>
</dbReference>
<feature type="domain" description="ABC transmembrane type-1" evidence="13">
    <location>
        <begin position="391"/>
        <end position="685"/>
    </location>
</feature>
<dbReference type="PROSITE" id="PS50929">
    <property type="entry name" value="ABC_TM1F"/>
    <property type="match status" value="2"/>
</dbReference>
<accession>A0A8X7N8C6</accession>
<feature type="transmembrane region" description="Helical" evidence="11">
    <location>
        <begin position="368"/>
        <end position="385"/>
    </location>
</feature>
<dbReference type="PANTHER" id="PTHR24223:SF399">
    <property type="entry name" value="ABC TRANSPORTER ATNG"/>
    <property type="match status" value="1"/>
</dbReference>
<feature type="transmembrane region" description="Helical" evidence="11">
    <location>
        <begin position="1064"/>
        <end position="1085"/>
    </location>
</feature>
<feature type="transmembrane region" description="Helical" evidence="11">
    <location>
        <begin position="664"/>
        <end position="688"/>
    </location>
</feature>
<evidence type="ECO:0000256" key="8">
    <source>
        <dbReference type="ARBA" id="ARBA00023136"/>
    </source>
</evidence>
<comment type="subcellular location">
    <subcellularLocation>
        <location evidence="1">Cell membrane</location>
        <topology evidence="1">Multi-pass membrane protein</topology>
    </subcellularLocation>
</comment>
<dbReference type="CDD" id="cd18579">
    <property type="entry name" value="ABC_6TM_ABCC_D1"/>
    <property type="match status" value="1"/>
</dbReference>
<dbReference type="Gene3D" id="3.40.50.300">
    <property type="entry name" value="P-loop containing nucleotide triphosphate hydrolases"/>
    <property type="match status" value="2"/>
</dbReference>
<dbReference type="SUPFAM" id="SSF90123">
    <property type="entry name" value="ABC transporter transmembrane region"/>
    <property type="match status" value="2"/>
</dbReference>
<feature type="transmembrane region" description="Helical" evidence="11">
    <location>
        <begin position="538"/>
        <end position="556"/>
    </location>
</feature>
<reference evidence="14" key="1">
    <citation type="submission" date="2016-04" db="EMBL/GenBank/DDBJ databases">
        <authorList>
            <person name="Nguyen H.D."/>
            <person name="Samba Siva P."/>
            <person name="Cullis J."/>
            <person name="Levesque C.A."/>
            <person name="Hambleton S."/>
        </authorList>
    </citation>
    <scope>NUCLEOTIDE SEQUENCE</scope>
    <source>
        <strain evidence="14">DAOMC 236422</strain>
    </source>
</reference>
<dbReference type="Pfam" id="PF00664">
    <property type="entry name" value="ABC_membrane"/>
    <property type="match status" value="2"/>
</dbReference>
<keyword evidence="2" id="KW-0813">Transport</keyword>
<dbReference type="FunFam" id="3.40.50.300:FF:002145">
    <property type="entry name" value="ABC transporter (MsbA subfamily)"/>
    <property type="match status" value="1"/>
</dbReference>
<dbReference type="Gene3D" id="1.20.1560.10">
    <property type="entry name" value="ABC transporter type 1, transmembrane domain"/>
    <property type="match status" value="2"/>
</dbReference>
<dbReference type="SUPFAM" id="SSF52540">
    <property type="entry name" value="P-loop containing nucleoside triphosphate hydrolases"/>
    <property type="match status" value="2"/>
</dbReference>
<dbReference type="InterPro" id="IPR044726">
    <property type="entry name" value="ABCC_6TM_D2"/>
</dbReference>
<evidence type="ECO:0000256" key="9">
    <source>
        <dbReference type="ARBA" id="ARBA00023180"/>
    </source>
</evidence>
<evidence type="ECO:0000259" key="12">
    <source>
        <dbReference type="PROSITE" id="PS50893"/>
    </source>
</evidence>
<keyword evidence="8 11" id="KW-0472">Membrane</keyword>
<proteinExistence type="predicted"/>
<evidence type="ECO:0000256" key="10">
    <source>
        <dbReference type="SAM" id="MobiDB-lite"/>
    </source>
</evidence>
<feature type="transmembrane region" description="Helical" evidence="11">
    <location>
        <begin position="34"/>
        <end position="57"/>
    </location>
</feature>
<evidence type="ECO:0000256" key="7">
    <source>
        <dbReference type="ARBA" id="ARBA00022989"/>
    </source>
</evidence>
<keyword evidence="5" id="KW-0547">Nucleotide-binding</keyword>
<evidence type="ECO:0000256" key="5">
    <source>
        <dbReference type="ARBA" id="ARBA00022741"/>
    </source>
</evidence>
<name>A0A8X7N8C6_9BASI</name>
<keyword evidence="4 11" id="KW-0812">Transmembrane</keyword>
<evidence type="ECO:0000256" key="3">
    <source>
        <dbReference type="ARBA" id="ARBA00022475"/>
    </source>
</evidence>
<keyword evidence="9" id="KW-0325">Glycoprotein</keyword>
<keyword evidence="15" id="KW-1185">Reference proteome</keyword>
<dbReference type="InterPro" id="IPR036640">
    <property type="entry name" value="ABC1_TM_sf"/>
</dbReference>
<comment type="caution">
    <text evidence="14">The sequence shown here is derived from an EMBL/GenBank/DDBJ whole genome shotgun (WGS) entry which is preliminary data.</text>
</comment>
<keyword evidence="7 11" id="KW-1133">Transmembrane helix</keyword>
<dbReference type="InterPro" id="IPR044746">
    <property type="entry name" value="ABCC_6TM_D1"/>
</dbReference>
<dbReference type="Pfam" id="PF00005">
    <property type="entry name" value="ABC_tran"/>
    <property type="match status" value="2"/>
</dbReference>
<dbReference type="GO" id="GO:0140359">
    <property type="term" value="F:ABC-type transporter activity"/>
    <property type="evidence" value="ECO:0007669"/>
    <property type="project" value="InterPro"/>
</dbReference>
<dbReference type="InterPro" id="IPR050173">
    <property type="entry name" value="ABC_transporter_C-like"/>
</dbReference>
<feature type="transmembrane region" description="Helical" evidence="11">
    <location>
        <begin position="190"/>
        <end position="208"/>
    </location>
</feature>
<dbReference type="InterPro" id="IPR017871">
    <property type="entry name" value="ABC_transporter-like_CS"/>
</dbReference>
<feature type="compositionally biased region" description="Basic and acidic residues" evidence="10">
    <location>
        <begin position="1324"/>
        <end position="1334"/>
    </location>
</feature>
<dbReference type="CDD" id="cd18580">
    <property type="entry name" value="ABC_6TM_ABCC_D2"/>
    <property type="match status" value="1"/>
</dbReference>
<keyword evidence="6" id="KW-0067">ATP-binding</keyword>
<evidence type="ECO:0000259" key="13">
    <source>
        <dbReference type="PROSITE" id="PS50929"/>
    </source>
</evidence>
<evidence type="ECO:0000313" key="15">
    <source>
        <dbReference type="Proteomes" id="UP000078113"/>
    </source>
</evidence>
<dbReference type="PROSITE" id="PS00211">
    <property type="entry name" value="ABC_TRANSPORTER_1"/>
    <property type="match status" value="1"/>
</dbReference>
<feature type="transmembrane region" description="Helical" evidence="11">
    <location>
        <begin position="1019"/>
        <end position="1044"/>
    </location>
</feature>
<feature type="transmembrane region" description="Helical" evidence="11">
    <location>
        <begin position="619"/>
        <end position="644"/>
    </location>
</feature>
<feature type="transmembrane region" description="Helical" evidence="11">
    <location>
        <begin position="122"/>
        <end position="144"/>
    </location>
</feature>
<feature type="transmembrane region" description="Helical" evidence="11">
    <location>
        <begin position="164"/>
        <end position="183"/>
    </location>
</feature>
<evidence type="ECO:0000256" key="1">
    <source>
        <dbReference type="ARBA" id="ARBA00004651"/>
    </source>
</evidence>
<evidence type="ECO:0000256" key="6">
    <source>
        <dbReference type="ARBA" id="ARBA00022840"/>
    </source>
</evidence>
<reference evidence="14" key="2">
    <citation type="journal article" date="2019" name="IMA Fungus">
        <title>Genome sequencing and comparison of five Tilletia species to identify candidate genes for the detection of regulated species infecting wheat.</title>
        <authorList>
            <person name="Nguyen H.D.T."/>
            <person name="Sultana T."/>
            <person name="Kesanakurti P."/>
            <person name="Hambleton S."/>
        </authorList>
    </citation>
    <scope>NUCLEOTIDE SEQUENCE</scope>
    <source>
        <strain evidence="14">DAOMC 236422</strain>
    </source>
</reference>
<feature type="domain" description="ABC transporter" evidence="12">
    <location>
        <begin position="727"/>
        <end position="954"/>
    </location>
</feature>
<organism evidence="14 15">
    <name type="scientific">Tilletia walkeri</name>
    <dbReference type="NCBI Taxonomy" id="117179"/>
    <lineage>
        <taxon>Eukaryota</taxon>
        <taxon>Fungi</taxon>
        <taxon>Dikarya</taxon>
        <taxon>Basidiomycota</taxon>
        <taxon>Ustilaginomycotina</taxon>
        <taxon>Exobasidiomycetes</taxon>
        <taxon>Tilletiales</taxon>
        <taxon>Tilletiaceae</taxon>
        <taxon>Tilletia</taxon>
    </lineage>
</organism>
<feature type="region of interest" description="Disordered" evidence="10">
    <location>
        <begin position="64"/>
        <end position="110"/>
    </location>
</feature>
<keyword evidence="3" id="KW-1003">Cell membrane</keyword>
<dbReference type="InterPro" id="IPR003593">
    <property type="entry name" value="AAA+_ATPase"/>
</dbReference>
<feature type="region of interest" description="Disordered" evidence="10">
    <location>
        <begin position="1315"/>
        <end position="1337"/>
    </location>
</feature>
<dbReference type="PROSITE" id="PS50893">
    <property type="entry name" value="ABC_TRANSPORTER_2"/>
    <property type="match status" value="2"/>
</dbReference>
<feature type="transmembrane region" description="Helical" evidence="11">
    <location>
        <begin position="436"/>
        <end position="459"/>
    </location>
</feature>
<dbReference type="InterPro" id="IPR027417">
    <property type="entry name" value="P-loop_NTPase"/>
</dbReference>
<gene>
    <name evidence="14" type="ORF">A4X09_0g4965</name>
</gene>
<evidence type="ECO:0000256" key="2">
    <source>
        <dbReference type="ARBA" id="ARBA00022448"/>
    </source>
</evidence>
<sequence>MTDTGTSGICLDGTHFGPASTCRQLDFTPLFENIVLVALPNAILIALFCTIRLPRLLPKPIVLRRPRHSQPQRHQCSQGKDADDAVSNEKPGVPRDEAIKRVPSATSSGPAREATSAIFSSLDWLGILRIVIAVLVFVLAAALMGTSQSGLGLSPELAGGWSFALAQAFQLVGSFALVIAVGLERLKTRGGNFILPTYLLSTILFDGARLRTLKALDFGHPSASISTSPFFAILAASLALKVLLLFSECFNTRSLRDAQANFPSCSKAAIATEELHERHATFFNRLGFFWLFPTMLRGFRKSLQMSDLPSLHEKYSAEVLGKRFERVWDAKVQSQRRAANEAGDAADFLSQPSCSSDTDRSKHRTKPLLLAIIRACPSIAFGPVLPRLTLTAVLLAQPFLISDTITFIETYAPSTPSAPDPFEPSISAPLPAAQGWALAGAFCAVYTVSAVSTGAYYWIVSQNGASLRGILIDQLFKKSLRIHAGKIEALGPAGAANLMSSDVERCISALDPVHELWSGAIVISVGMYILYLNVGLAFIAPLITVLLFFLGTPILGKKLGMRQRNWSEKIDQRLAVTSSMLNGIRAVKMGGLESFFTQKLLRARAAEMDMLKRYFYTEFWVVVASNYAGTVIQLGTFAALSVIAHLSTSTSYRFDTKTVFTALTAINIISRPMFMIGQQFAMSIAAFASLRRIENFLLCEERLDEPNSESSEAMQLANGNDGAHVTIQNATVKWTPRSDAILHDLNMSLNPGITMVIGPLSSGKSTLIATILGEAYVSQGEVNTPLRAECRPVAFSPQDSWMQETLSVRDNITFHSDAPIDKAWYDTVVRACCLEPDFSTFEHGDHRLAKALSGGQKQRISLARAVYAREAELVLLDDPFSALDADTEAQVWTALFDRVKGLLRGKTVLLASNALHRMKDVDWIIQLENATILRQGPPATIHLSDEERERLDLAAKSKEDAARESDELADNIIGDEADALSLHQDDFDGHGDGADGNAMEKVQENDITFKTYKIWFESAGYLTVVSIFVLFGLGIAGMQGSAIYLQHWTAKPETQKLNQFGTLLGGYFAIFGAYFAVYFVGLYIYQVHAPQHAGRALHARLLEGVIRAPLSFFDTRSTGTVLNRFSQDLFAADFGNTVAASYKLIIIMVVAAPFLLIVLAALSVLVYALRRFYIPSSRQLRRLEMSSKSPLYTLFADSTNGLVVIRAYGRQDAMRALAAKYLNDSQRPYYFLWACRRWLQVWLNGCSMVSNTALVLIIVAMRHAAGVAVFGVALSQTVTVSDMLNTVVTSWAEAEIAGVVFERIAEFARTIPEKDTMGSPASKDIGEHPKDSTKESIPPASVTFDNAVLSYTPGVGEPVLKGISFEVHAGEHFGICGRTGSGKSTILLALLRMVERQSGDIRLNHATIDNLRLHTLRRSISVVGQEPLIVNGASLRENLELEGPIPEDRIWNVLRDTRLHDFVRHLPSGLDTVLGPETAHLSQGRRQLLTIARAILNPKPLVILDEVSSAMDEETDTIVQELLRTCFRRSTIISIAHRISGLLSMDRVMVLGAGEILELESPKALLAQAGSTFRSLASHQGLL</sequence>
<evidence type="ECO:0000256" key="11">
    <source>
        <dbReference type="SAM" id="Phobius"/>
    </source>
</evidence>
<dbReference type="InterPro" id="IPR003439">
    <property type="entry name" value="ABC_transporter-like_ATP-bd"/>
</dbReference>
<evidence type="ECO:0000313" key="14">
    <source>
        <dbReference type="EMBL" id="KAE8267385.1"/>
    </source>
</evidence>